<dbReference type="Gene3D" id="3.90.120.10">
    <property type="entry name" value="DNA Methylase, subunit A, domain 2"/>
    <property type="match status" value="1"/>
</dbReference>
<dbReference type="GO" id="GO:0044027">
    <property type="term" value="P:negative regulation of gene expression via chromosomal CpG island methylation"/>
    <property type="evidence" value="ECO:0007669"/>
    <property type="project" value="TreeGrafter"/>
</dbReference>
<accession>A0A9P6L1W4</accession>
<evidence type="ECO:0000256" key="7">
    <source>
        <dbReference type="ARBA" id="ARBA00023125"/>
    </source>
</evidence>
<dbReference type="NCBIfam" id="TIGR00675">
    <property type="entry name" value="dcm"/>
    <property type="match status" value="1"/>
</dbReference>
<dbReference type="AlphaFoldDB" id="A0A9P6L1W4"/>
<dbReference type="Gene3D" id="2.30.30.490">
    <property type="match status" value="2"/>
</dbReference>
<feature type="domain" description="BAH" evidence="13">
    <location>
        <begin position="383"/>
        <end position="512"/>
    </location>
</feature>
<dbReference type="Pfam" id="PF12047">
    <property type="entry name" value="DNMT1-RFD"/>
    <property type="match status" value="1"/>
</dbReference>
<dbReference type="GO" id="GO:0006346">
    <property type="term" value="P:DNA methylation-dependent constitutive heterochromatin formation"/>
    <property type="evidence" value="ECO:0007669"/>
    <property type="project" value="InterPro"/>
</dbReference>
<reference evidence="14" key="2">
    <citation type="submission" date="2020-11" db="EMBL/GenBank/DDBJ databases">
        <authorList>
            <consortium name="DOE Joint Genome Institute"/>
            <person name="Kuo A."/>
            <person name="Miyauchi S."/>
            <person name="Kiss E."/>
            <person name="Drula E."/>
            <person name="Kohler A."/>
            <person name="Sanchez-Garcia M."/>
            <person name="Andreopoulos B."/>
            <person name="Barry K.W."/>
            <person name="Bonito G."/>
            <person name="Buee M."/>
            <person name="Carver A."/>
            <person name="Chen C."/>
            <person name="Cichocki N."/>
            <person name="Clum A."/>
            <person name="Culley D."/>
            <person name="Crous P.W."/>
            <person name="Fauchery L."/>
            <person name="Girlanda M."/>
            <person name="Hayes R."/>
            <person name="Keri Z."/>
            <person name="Labutti K."/>
            <person name="Lipzen A."/>
            <person name="Lombard V."/>
            <person name="Magnuson J."/>
            <person name="Maillard F."/>
            <person name="Morin E."/>
            <person name="Murat C."/>
            <person name="Nolan M."/>
            <person name="Ohm R."/>
            <person name="Pangilinan J."/>
            <person name="Pereira M."/>
            <person name="Perotto S."/>
            <person name="Peter M."/>
            <person name="Riley R."/>
            <person name="Sitrit Y."/>
            <person name="Stielow B."/>
            <person name="Szollosi G."/>
            <person name="Zifcakova L."/>
            <person name="Stursova M."/>
            <person name="Spatafora J.W."/>
            <person name="Tedersoo L."/>
            <person name="Vaario L.-M."/>
            <person name="Yamada A."/>
            <person name="Yan M."/>
            <person name="Wang P."/>
            <person name="Xu J."/>
            <person name="Bruns T."/>
            <person name="Baldrian P."/>
            <person name="Vilgalys R."/>
            <person name="Henrissat B."/>
            <person name="Grigoriev I.V."/>
            <person name="Hibbett D."/>
            <person name="Nagy L.G."/>
            <person name="Martin F.M."/>
        </authorList>
    </citation>
    <scope>NUCLEOTIDE SEQUENCE</scope>
    <source>
        <strain evidence="14">UH-Tt-Lm1</strain>
    </source>
</reference>
<proteinExistence type="inferred from homology"/>
<evidence type="ECO:0000313" key="14">
    <source>
        <dbReference type="EMBL" id="KAF9778666.1"/>
    </source>
</evidence>
<keyword evidence="8" id="KW-0539">Nucleus</keyword>
<evidence type="ECO:0000256" key="12">
    <source>
        <dbReference type="SAM" id="MobiDB-lite"/>
    </source>
</evidence>
<comment type="similarity">
    <text evidence="10 11">Belongs to the class I-like SAM-binding methyltransferase superfamily. C5-methyltransferase family.</text>
</comment>
<keyword evidence="5 10" id="KW-0949">S-adenosyl-L-methionine</keyword>
<keyword evidence="3 10" id="KW-0489">Methyltransferase</keyword>
<dbReference type="Pfam" id="PF00145">
    <property type="entry name" value="DNA_methylase"/>
    <property type="match status" value="1"/>
</dbReference>
<keyword evidence="4 10" id="KW-0808">Transferase</keyword>
<evidence type="ECO:0000256" key="2">
    <source>
        <dbReference type="ARBA" id="ARBA00011975"/>
    </source>
</evidence>
<dbReference type="PRINTS" id="PR00105">
    <property type="entry name" value="C5METTRFRASE"/>
</dbReference>
<dbReference type="Gene3D" id="3.40.50.150">
    <property type="entry name" value="Vaccinia Virus protein VP39"/>
    <property type="match status" value="1"/>
</dbReference>
<evidence type="ECO:0000256" key="11">
    <source>
        <dbReference type="RuleBase" id="RU000416"/>
    </source>
</evidence>
<dbReference type="InterPro" id="IPR029063">
    <property type="entry name" value="SAM-dependent_MTases_sf"/>
</dbReference>
<evidence type="ECO:0000256" key="1">
    <source>
        <dbReference type="ARBA" id="ARBA00004123"/>
    </source>
</evidence>
<dbReference type="GO" id="GO:0003677">
    <property type="term" value="F:DNA binding"/>
    <property type="evidence" value="ECO:0007669"/>
    <property type="project" value="UniProtKB-KW"/>
</dbReference>
<feature type="compositionally biased region" description="Basic and acidic residues" evidence="12">
    <location>
        <begin position="56"/>
        <end position="66"/>
    </location>
</feature>
<dbReference type="SMART" id="SM00439">
    <property type="entry name" value="BAH"/>
    <property type="match status" value="1"/>
</dbReference>
<dbReference type="InterPro" id="IPR050390">
    <property type="entry name" value="C5-Methyltransferase"/>
</dbReference>
<dbReference type="GO" id="GO:0005634">
    <property type="term" value="C:nucleus"/>
    <property type="evidence" value="ECO:0007669"/>
    <property type="project" value="UniProtKB-SubCell"/>
</dbReference>
<dbReference type="InterPro" id="IPR043151">
    <property type="entry name" value="BAH_sf"/>
</dbReference>
<dbReference type="SUPFAM" id="SSF53335">
    <property type="entry name" value="S-adenosyl-L-methionine-dependent methyltransferases"/>
    <property type="match status" value="1"/>
</dbReference>
<dbReference type="EC" id="2.1.1.37" evidence="2"/>
<evidence type="ECO:0000256" key="8">
    <source>
        <dbReference type="ARBA" id="ARBA00023242"/>
    </source>
</evidence>
<dbReference type="PROSITE" id="PS51679">
    <property type="entry name" value="SAM_MT_C5"/>
    <property type="match status" value="1"/>
</dbReference>
<dbReference type="GO" id="GO:0003886">
    <property type="term" value="F:DNA (cytosine-5-)-methyltransferase activity"/>
    <property type="evidence" value="ECO:0007669"/>
    <property type="project" value="UniProtKB-EC"/>
</dbReference>
<evidence type="ECO:0000256" key="4">
    <source>
        <dbReference type="ARBA" id="ARBA00022679"/>
    </source>
</evidence>
<keyword evidence="6" id="KW-0677">Repeat</keyword>
<keyword evidence="7" id="KW-0238">DNA-binding</keyword>
<protein>
    <recommendedName>
        <fullName evidence="2">DNA (cytosine-5-)-methyltransferase</fullName>
        <ecNumber evidence="2">2.1.1.37</ecNumber>
    </recommendedName>
</protein>
<feature type="region of interest" description="Disordered" evidence="12">
    <location>
        <begin position="1"/>
        <end position="80"/>
    </location>
</feature>
<dbReference type="PANTHER" id="PTHR10629">
    <property type="entry name" value="CYTOSINE-SPECIFIC METHYLTRANSFERASE"/>
    <property type="match status" value="1"/>
</dbReference>
<dbReference type="GO" id="GO:0003682">
    <property type="term" value="F:chromatin binding"/>
    <property type="evidence" value="ECO:0007669"/>
    <property type="project" value="InterPro"/>
</dbReference>
<comment type="subcellular location">
    <subcellularLocation>
        <location evidence="1">Nucleus</location>
    </subcellularLocation>
</comment>
<feature type="domain" description="BAH" evidence="13">
    <location>
        <begin position="551"/>
        <end position="670"/>
    </location>
</feature>
<reference evidence="14" key="1">
    <citation type="journal article" date="2020" name="Nat. Commun.">
        <title>Large-scale genome sequencing of mycorrhizal fungi provides insights into the early evolution of symbiotic traits.</title>
        <authorList>
            <person name="Miyauchi S."/>
            <person name="Kiss E."/>
            <person name="Kuo A."/>
            <person name="Drula E."/>
            <person name="Kohler A."/>
            <person name="Sanchez-Garcia M."/>
            <person name="Morin E."/>
            <person name="Andreopoulos B."/>
            <person name="Barry K.W."/>
            <person name="Bonito G."/>
            <person name="Buee M."/>
            <person name="Carver A."/>
            <person name="Chen C."/>
            <person name="Cichocki N."/>
            <person name="Clum A."/>
            <person name="Culley D."/>
            <person name="Crous P.W."/>
            <person name="Fauchery L."/>
            <person name="Girlanda M."/>
            <person name="Hayes R.D."/>
            <person name="Keri Z."/>
            <person name="LaButti K."/>
            <person name="Lipzen A."/>
            <person name="Lombard V."/>
            <person name="Magnuson J."/>
            <person name="Maillard F."/>
            <person name="Murat C."/>
            <person name="Nolan M."/>
            <person name="Ohm R.A."/>
            <person name="Pangilinan J."/>
            <person name="Pereira M.F."/>
            <person name="Perotto S."/>
            <person name="Peter M."/>
            <person name="Pfister S."/>
            <person name="Riley R."/>
            <person name="Sitrit Y."/>
            <person name="Stielow J.B."/>
            <person name="Szollosi G."/>
            <person name="Zifcakova L."/>
            <person name="Stursova M."/>
            <person name="Spatafora J.W."/>
            <person name="Tedersoo L."/>
            <person name="Vaario L.M."/>
            <person name="Yamada A."/>
            <person name="Yan M."/>
            <person name="Wang P."/>
            <person name="Xu J."/>
            <person name="Bruns T."/>
            <person name="Baldrian P."/>
            <person name="Vilgalys R."/>
            <person name="Dunand C."/>
            <person name="Henrissat B."/>
            <person name="Grigoriev I.V."/>
            <person name="Hibbett D."/>
            <person name="Nagy L.G."/>
            <person name="Martin F.M."/>
        </authorList>
    </citation>
    <scope>NUCLEOTIDE SEQUENCE</scope>
    <source>
        <strain evidence="14">UH-Tt-Lm1</strain>
    </source>
</reference>
<dbReference type="Proteomes" id="UP000736335">
    <property type="component" value="Unassembled WGS sequence"/>
</dbReference>
<evidence type="ECO:0000259" key="13">
    <source>
        <dbReference type="PROSITE" id="PS51038"/>
    </source>
</evidence>
<sequence>MSVNYRKNHPSALDVSFGDSPPAISDTEEVEYNPNKRGVDSQEPGTTQSDLPPSFRHQESIPRESEDTPIPGEPSSRGEKPVRILNNFTFFSRGRGAFTGLDDLAHDDYNFTIEGIGEVFTSHGDEMPDEDEDVDEHTLLHLTPIVNASIDYEKHNDPIYIETSHAWYRLGVPSVEYFPLYVKFYTCHRMAQIAVSSLLVDISAAATDLLAGTTNLDYTILGRAPNVRDLVETLEMIKSVIKDYAGLTLDVSNRLLECPLLKSLGNGSASGGLLHQTEGKRRKVDLPNLLNPEQAVLQVKNQNQTVVTPFVYHLSQGLFQEDPYQVDFGHHEYGHLQRGPRQEVELVDKLLKRFCLGKRRVRLDALHRIDGGNFFSKGQVDDEMYDVGDTVVLAMDGLQQKLNEYCTQSSWPDKVADYFWLARLISITDNLGKKTAHVHWLEHSSRTFLEELSDPRELFMTQLCDDVPFAEILGKLLCGRTLESSASHTALKPFFYCRMEYIESKGEFVDPPKDIPVPNEPGFCMNCVRTKVAEARSFPHFSQGGFELYGALYHQHDFLHFKTGDSTCGVGQIISFEQGISERRDPHIKIRLLGRLSDVTGKPEGTLKDENELFLTSQVTEIPFSAIIQKAYVLVLKKIGDLQAWIKASSQHFFLQYSFPALQNSHWPCRKVLDSSDVHACLPCLTHRKKTLLTEIKQATQAQLRALDIFAGTGAFSLGMVAAGVPLKLTHAIEISPSASKSLSDYTRGENTIVYNQCANEMLHYAVKFYHGFWEEEDHPSCIRTKSRVPTPPEPGSIDVIVAGFPCQPHSTLNMFQKADDKKSNLILNLLSWVDFLKPKFCFFENVRGFLQFSLNATQLSQYRVSGGIKMGGLKFLVYALLAMNYQVRFSLLQAGHYGTPQSRIRFFLFAAKAGQVLPELPQPTHAFPQADKLEIKLPCSNPIAPIKTGRGYAARKFTTIADAISDLPRFDWYCEAAGLSTPNDDLGPAKFKVDETRGRAGYINGEVMYDQAPQTAYQKWCRETAKPPMDLQHFTQSFNRDTVRRVVELPLEPGTDYRSLDLRLQQYQTSHPLSAVAKGGFRAGPYGRLDKDGYFHTIVTNVEPTAKQSWVLHPYCRRIVTVRELARLQGFPDAYTFHSEGGSVKTMHRQIGNAVAWPVSLAIGQQFTYALLHQKNIGQ</sequence>
<dbReference type="EMBL" id="WIUZ02000022">
    <property type="protein sequence ID" value="KAF9778666.1"/>
    <property type="molecule type" value="Genomic_DNA"/>
</dbReference>
<evidence type="ECO:0000256" key="6">
    <source>
        <dbReference type="ARBA" id="ARBA00022737"/>
    </source>
</evidence>
<dbReference type="GO" id="GO:0032259">
    <property type="term" value="P:methylation"/>
    <property type="evidence" value="ECO:0007669"/>
    <property type="project" value="UniProtKB-KW"/>
</dbReference>
<organism evidence="14 15">
    <name type="scientific">Thelephora terrestris</name>
    <dbReference type="NCBI Taxonomy" id="56493"/>
    <lineage>
        <taxon>Eukaryota</taxon>
        <taxon>Fungi</taxon>
        <taxon>Dikarya</taxon>
        <taxon>Basidiomycota</taxon>
        <taxon>Agaricomycotina</taxon>
        <taxon>Agaricomycetes</taxon>
        <taxon>Thelephorales</taxon>
        <taxon>Thelephoraceae</taxon>
        <taxon>Thelephora</taxon>
    </lineage>
</organism>
<feature type="active site" evidence="9 10">
    <location>
        <position position="807"/>
    </location>
</feature>
<dbReference type="InterPro" id="IPR001025">
    <property type="entry name" value="BAH_dom"/>
</dbReference>
<comment type="caution">
    <text evidence="14">The sequence shown here is derived from an EMBL/GenBank/DDBJ whole genome shotgun (WGS) entry which is preliminary data.</text>
</comment>
<evidence type="ECO:0000256" key="5">
    <source>
        <dbReference type="ARBA" id="ARBA00022691"/>
    </source>
</evidence>
<dbReference type="PIRSF" id="PIRSF037404">
    <property type="entry name" value="DNMT1"/>
    <property type="match status" value="1"/>
</dbReference>
<gene>
    <name evidence="14" type="ORF">BJ322DRAFT_1147541</name>
</gene>
<dbReference type="OrthoDB" id="5376140at2759"/>
<evidence type="ECO:0000256" key="10">
    <source>
        <dbReference type="PROSITE-ProRule" id="PRU01016"/>
    </source>
</evidence>
<evidence type="ECO:0000256" key="3">
    <source>
        <dbReference type="ARBA" id="ARBA00022603"/>
    </source>
</evidence>
<dbReference type="Pfam" id="PF01426">
    <property type="entry name" value="BAH"/>
    <property type="match status" value="1"/>
</dbReference>
<name>A0A9P6L1W4_9AGAM</name>
<dbReference type="PROSITE" id="PS51038">
    <property type="entry name" value="BAH"/>
    <property type="match status" value="2"/>
</dbReference>
<dbReference type="InterPro" id="IPR001525">
    <property type="entry name" value="C5_MeTfrase"/>
</dbReference>
<evidence type="ECO:0000313" key="15">
    <source>
        <dbReference type="Proteomes" id="UP000736335"/>
    </source>
</evidence>
<dbReference type="PANTHER" id="PTHR10629:SF52">
    <property type="entry name" value="DNA (CYTOSINE-5)-METHYLTRANSFERASE 1"/>
    <property type="match status" value="1"/>
</dbReference>
<dbReference type="InterPro" id="IPR022702">
    <property type="entry name" value="Cytosine_MeTrfase1_RFD"/>
</dbReference>
<evidence type="ECO:0000256" key="9">
    <source>
        <dbReference type="PIRSR" id="PIRSR037404-1"/>
    </source>
</evidence>
<keyword evidence="15" id="KW-1185">Reference proteome</keyword>